<feature type="region of interest" description="Disordered" evidence="1">
    <location>
        <begin position="89"/>
        <end position="129"/>
    </location>
</feature>
<feature type="transmembrane region" description="Helical" evidence="2">
    <location>
        <begin position="37"/>
        <end position="58"/>
    </location>
</feature>
<proteinExistence type="predicted"/>
<reference evidence="3 4" key="1">
    <citation type="submission" date="2018-06" db="EMBL/GenBank/DDBJ databases">
        <title>Genomic Encyclopedia of Archaeal and Bacterial Type Strains, Phase II (KMG-II): from individual species to whole genera.</title>
        <authorList>
            <person name="Goeker M."/>
        </authorList>
    </citation>
    <scope>NUCLEOTIDE SEQUENCE [LARGE SCALE GENOMIC DNA]</scope>
    <source>
        <strain evidence="3 4">DSM 18710</strain>
    </source>
</reference>
<evidence type="ECO:0000313" key="3">
    <source>
        <dbReference type="EMBL" id="RAS43491.1"/>
    </source>
</evidence>
<keyword evidence="2" id="KW-0812">Transmembrane</keyword>
<gene>
    <name evidence="3" type="ORF">BC673_12329</name>
</gene>
<feature type="compositionally biased region" description="Basic and acidic residues" evidence="1">
    <location>
        <begin position="89"/>
        <end position="106"/>
    </location>
</feature>
<keyword evidence="2" id="KW-1133">Transmembrane helix</keyword>
<sequence>MNLVRKKLQHSLHNKQCFIATLFCFYDYNAATTADVRIVYITNLLNSYVAEMFGLYIINKKIKVEMEMKRIYVKPHVEQHRVLTEKLLTKDSDQGDHAESKPHDNTLWEQDEEWTNKFENKSKRGKNIK</sequence>
<keyword evidence="4" id="KW-1185">Reference proteome</keyword>
<dbReference type="EMBL" id="QLTQ01000023">
    <property type="protein sequence ID" value="RAS43491.1"/>
    <property type="molecule type" value="Genomic_DNA"/>
</dbReference>
<evidence type="ECO:0000256" key="2">
    <source>
        <dbReference type="SAM" id="Phobius"/>
    </source>
</evidence>
<name>A0ABX9DQY6_9BACT</name>
<organism evidence="3 4">
    <name type="scientific">Prevotella pallens</name>
    <dbReference type="NCBI Taxonomy" id="60133"/>
    <lineage>
        <taxon>Bacteria</taxon>
        <taxon>Pseudomonadati</taxon>
        <taxon>Bacteroidota</taxon>
        <taxon>Bacteroidia</taxon>
        <taxon>Bacteroidales</taxon>
        <taxon>Prevotellaceae</taxon>
        <taxon>Prevotella</taxon>
    </lineage>
</organism>
<dbReference type="RefSeq" id="WP_006045484.1">
    <property type="nucleotide sequence ID" value="NZ_QLTQ01000023.1"/>
</dbReference>
<accession>A0ABX9DQY6</accession>
<evidence type="ECO:0000313" key="4">
    <source>
        <dbReference type="Proteomes" id="UP000249852"/>
    </source>
</evidence>
<dbReference type="Proteomes" id="UP000249852">
    <property type="component" value="Unassembled WGS sequence"/>
</dbReference>
<comment type="caution">
    <text evidence="3">The sequence shown here is derived from an EMBL/GenBank/DDBJ whole genome shotgun (WGS) entry which is preliminary data.</text>
</comment>
<keyword evidence="2" id="KW-0472">Membrane</keyword>
<protein>
    <submittedName>
        <fullName evidence="3">Uncharacterized protein</fullName>
    </submittedName>
</protein>
<evidence type="ECO:0000256" key="1">
    <source>
        <dbReference type="SAM" id="MobiDB-lite"/>
    </source>
</evidence>